<dbReference type="Proteomes" id="UP001633002">
    <property type="component" value="Unassembled WGS sequence"/>
</dbReference>
<proteinExistence type="predicted"/>
<evidence type="ECO:0000313" key="2">
    <source>
        <dbReference type="EMBL" id="KAL3683580.1"/>
    </source>
</evidence>
<organism evidence="2 3">
    <name type="scientific">Riccia sorocarpa</name>
    <dbReference type="NCBI Taxonomy" id="122646"/>
    <lineage>
        <taxon>Eukaryota</taxon>
        <taxon>Viridiplantae</taxon>
        <taxon>Streptophyta</taxon>
        <taxon>Embryophyta</taxon>
        <taxon>Marchantiophyta</taxon>
        <taxon>Marchantiopsida</taxon>
        <taxon>Marchantiidae</taxon>
        <taxon>Marchantiales</taxon>
        <taxon>Ricciaceae</taxon>
        <taxon>Riccia</taxon>
    </lineage>
</organism>
<keyword evidence="3" id="KW-1185">Reference proteome</keyword>
<evidence type="ECO:0000256" key="1">
    <source>
        <dbReference type="SAM" id="MobiDB-lite"/>
    </source>
</evidence>
<comment type="caution">
    <text evidence="2">The sequence shown here is derived from an EMBL/GenBank/DDBJ whole genome shotgun (WGS) entry which is preliminary data.</text>
</comment>
<feature type="compositionally biased region" description="Basic and acidic residues" evidence="1">
    <location>
        <begin position="639"/>
        <end position="651"/>
    </location>
</feature>
<evidence type="ECO:0000313" key="3">
    <source>
        <dbReference type="Proteomes" id="UP001633002"/>
    </source>
</evidence>
<dbReference type="AlphaFoldDB" id="A0ABD3GWE4"/>
<sequence length="741" mass="84052">MRWSRILDGKAKIVDLCKISHLGDEQNVLSRFESSFIELMIQARNQWTHSGSPMPSGQGSKPSRNYEAFMEIASLTLQRGSLREIKEVLLAPEDVWQLFLQVADSWIKCKLTHPVGNIPALCIPNSGEKNYREVIQQVEKNRKKMRANWFKPFQGMEAKEVKRILEKLMEGKLLLRKSSKSDDARDDLQTFCTWMKIEDRFFEEIIRFFETKFSKGVTRKQLRREYHISRSFLKEIQSLLAEEDVAALKRNAKWKGVPAVLENKLIALCSFPQLVIADLTVSPEWEKSTFEGMFKVLISLFSKCSDVQFVLVVYLLPIAVSDFLSSFKRFESMDPKITFDYFLGFYEPDKVREKCTKPVKDQGFIKAVVFVTAKGKEFGDCPEEKKITLLSRKSETAGDYYKRKPESETETQKRTWILNNAPCWNMVVAAELPYKGRVHMYCKRPDDIQEIVKNWSSKGGVVIDIFSGGVVLRAGLKSSRQVISFTRSLQETSFLNLFVRSLKAHCPLTKTWLSSFRTSGMLNKDADDGTAVQEEGPANDLTANDSTANDASEESKNELTEDQEESHANDSTTNDSSANDASEESKNELTEAELSDIPENNSEVCEEKLITNEEHDTSNALQTSVSERNVINTAQNVSEELKNDEGCRETETDTLSNDSAAFSTKGDVEAESPTLKDDVFNPPVTDADPEPAESIKEAIFIQFDLDATINVNEEIINAEEDFVQLDPKENVRKIPKLTFVV</sequence>
<feature type="region of interest" description="Disordered" evidence="1">
    <location>
        <begin position="525"/>
        <end position="601"/>
    </location>
</feature>
<feature type="region of interest" description="Disordered" evidence="1">
    <location>
        <begin position="639"/>
        <end position="684"/>
    </location>
</feature>
<accession>A0ABD3GWE4</accession>
<feature type="compositionally biased region" description="Polar residues" evidence="1">
    <location>
        <begin position="541"/>
        <end position="550"/>
    </location>
</feature>
<feature type="compositionally biased region" description="Polar residues" evidence="1">
    <location>
        <begin position="653"/>
        <end position="662"/>
    </location>
</feature>
<gene>
    <name evidence="2" type="ORF">R1sor_001602</name>
</gene>
<protein>
    <submittedName>
        <fullName evidence="2">Uncharacterized protein</fullName>
    </submittedName>
</protein>
<name>A0ABD3GWE4_9MARC</name>
<reference evidence="2 3" key="1">
    <citation type="submission" date="2024-09" db="EMBL/GenBank/DDBJ databases">
        <title>Chromosome-scale assembly of Riccia sorocarpa.</title>
        <authorList>
            <person name="Paukszto L."/>
        </authorList>
    </citation>
    <scope>NUCLEOTIDE SEQUENCE [LARGE SCALE GENOMIC DNA]</scope>
    <source>
        <strain evidence="2">LP-2024</strain>
        <tissue evidence="2">Aerial parts of the thallus</tissue>
    </source>
</reference>
<feature type="compositionally biased region" description="Polar residues" evidence="1">
    <location>
        <begin position="569"/>
        <end position="580"/>
    </location>
</feature>
<dbReference type="EMBL" id="JBJQOH010000006">
    <property type="protein sequence ID" value="KAL3683580.1"/>
    <property type="molecule type" value="Genomic_DNA"/>
</dbReference>